<organism evidence="1 2">
    <name type="scientific">Saccharopolyspora taberi</name>
    <dbReference type="NCBI Taxonomy" id="60895"/>
    <lineage>
        <taxon>Bacteria</taxon>
        <taxon>Bacillati</taxon>
        <taxon>Actinomycetota</taxon>
        <taxon>Actinomycetes</taxon>
        <taxon>Pseudonocardiales</taxon>
        <taxon>Pseudonocardiaceae</taxon>
        <taxon>Saccharopolyspora</taxon>
    </lineage>
</organism>
<proteinExistence type="predicted"/>
<sequence>MATRRGSVAARREALGLTQEALAQHPAFAESIQRLTGIGISVMDPDAVTVRADDGLATFVWAEIISARAA</sequence>
<evidence type="ECO:0000313" key="1">
    <source>
        <dbReference type="EMBL" id="GAA2788518.1"/>
    </source>
</evidence>
<accession>A0ABN3VB96</accession>
<dbReference type="EMBL" id="BAAAUX010000011">
    <property type="protein sequence ID" value="GAA2788518.1"/>
    <property type="molecule type" value="Genomic_DNA"/>
</dbReference>
<protein>
    <submittedName>
        <fullName evidence="1">Uncharacterized protein</fullName>
    </submittedName>
</protein>
<gene>
    <name evidence="1" type="ORF">GCM10010470_23930</name>
</gene>
<dbReference type="Proteomes" id="UP001500979">
    <property type="component" value="Unassembled WGS sequence"/>
</dbReference>
<name>A0ABN3VB96_9PSEU</name>
<reference evidence="1 2" key="1">
    <citation type="journal article" date="2019" name="Int. J. Syst. Evol. Microbiol.">
        <title>The Global Catalogue of Microorganisms (GCM) 10K type strain sequencing project: providing services to taxonomists for standard genome sequencing and annotation.</title>
        <authorList>
            <consortium name="The Broad Institute Genomics Platform"/>
            <consortium name="The Broad Institute Genome Sequencing Center for Infectious Disease"/>
            <person name="Wu L."/>
            <person name="Ma J."/>
        </authorList>
    </citation>
    <scope>NUCLEOTIDE SEQUENCE [LARGE SCALE GENOMIC DNA]</scope>
    <source>
        <strain evidence="1 2">JCM 9383</strain>
    </source>
</reference>
<keyword evidence="2" id="KW-1185">Reference proteome</keyword>
<evidence type="ECO:0000313" key="2">
    <source>
        <dbReference type="Proteomes" id="UP001500979"/>
    </source>
</evidence>
<comment type="caution">
    <text evidence="1">The sequence shown here is derived from an EMBL/GenBank/DDBJ whole genome shotgun (WGS) entry which is preliminary data.</text>
</comment>